<dbReference type="InterPro" id="IPR023393">
    <property type="entry name" value="START-like_dom_sf"/>
</dbReference>
<gene>
    <name evidence="3" type="ORF">L1785_16100</name>
</gene>
<evidence type="ECO:0000259" key="2">
    <source>
        <dbReference type="Pfam" id="PF08327"/>
    </source>
</evidence>
<evidence type="ECO:0000256" key="1">
    <source>
        <dbReference type="ARBA" id="ARBA00006817"/>
    </source>
</evidence>
<dbReference type="EMBL" id="JAKGSG010000044">
    <property type="protein sequence ID" value="MCF4122501.1"/>
    <property type="molecule type" value="Genomic_DNA"/>
</dbReference>
<evidence type="ECO:0000313" key="4">
    <source>
        <dbReference type="Proteomes" id="UP001165405"/>
    </source>
</evidence>
<dbReference type="Pfam" id="PF08327">
    <property type="entry name" value="AHSA1"/>
    <property type="match status" value="1"/>
</dbReference>
<sequence>MTVRDVVVTRTIDAPVGRVWDAWTQPAEVVRWWGPAGWTSPEAHMDVRAGASSHVCMRSPDGVELHNLWTYQQVEPEVRLEFTMEFCDPSGRIVDPADLGLPPGIPVPVRHVVTLAPGVGESTELTVTEYGYTSEMTYQMSLAGLEQTLDKMATSLTGG</sequence>
<dbReference type="RefSeq" id="WP_236090301.1">
    <property type="nucleotide sequence ID" value="NZ_JAKGSG010000044.1"/>
</dbReference>
<dbReference type="Gene3D" id="3.30.530.20">
    <property type="match status" value="1"/>
</dbReference>
<dbReference type="Proteomes" id="UP001165405">
    <property type="component" value="Unassembled WGS sequence"/>
</dbReference>
<protein>
    <submittedName>
        <fullName evidence="3">SRPBCC domain-containing protein</fullName>
    </submittedName>
</protein>
<organism evidence="3 4">
    <name type="scientific">Antribacter soli</name>
    <dbReference type="NCBI Taxonomy" id="2910976"/>
    <lineage>
        <taxon>Bacteria</taxon>
        <taxon>Bacillati</taxon>
        <taxon>Actinomycetota</taxon>
        <taxon>Actinomycetes</taxon>
        <taxon>Micrococcales</taxon>
        <taxon>Promicromonosporaceae</taxon>
        <taxon>Antribacter</taxon>
    </lineage>
</organism>
<dbReference type="InterPro" id="IPR013538">
    <property type="entry name" value="ASHA1/2-like_C"/>
</dbReference>
<reference evidence="3" key="1">
    <citation type="submission" date="2022-01" db="EMBL/GenBank/DDBJ databases">
        <title>Antribacter sp. nov., isolated from Guizhou of China.</title>
        <authorList>
            <person name="Chengliang C."/>
            <person name="Ya Z."/>
        </authorList>
    </citation>
    <scope>NUCLEOTIDE SEQUENCE</scope>
    <source>
        <strain evidence="3">KLBMP 9083</strain>
    </source>
</reference>
<accession>A0AA41QG43</accession>
<comment type="caution">
    <text evidence="3">The sequence shown here is derived from an EMBL/GenBank/DDBJ whole genome shotgun (WGS) entry which is preliminary data.</text>
</comment>
<name>A0AA41QG43_9MICO</name>
<comment type="similarity">
    <text evidence="1">Belongs to the AHA1 family.</text>
</comment>
<feature type="domain" description="Activator of Hsp90 ATPase homologue 1/2-like C-terminal" evidence="2">
    <location>
        <begin position="13"/>
        <end position="154"/>
    </location>
</feature>
<evidence type="ECO:0000313" key="3">
    <source>
        <dbReference type="EMBL" id="MCF4122501.1"/>
    </source>
</evidence>
<dbReference type="SUPFAM" id="SSF55961">
    <property type="entry name" value="Bet v1-like"/>
    <property type="match status" value="1"/>
</dbReference>
<keyword evidence="4" id="KW-1185">Reference proteome</keyword>
<dbReference type="AlphaFoldDB" id="A0AA41QG43"/>
<proteinExistence type="inferred from homology"/>